<dbReference type="EMBL" id="JARKIF010000008">
    <property type="protein sequence ID" value="KAJ7632589.1"/>
    <property type="molecule type" value="Genomic_DNA"/>
</dbReference>
<sequence length="152" mass="17659">MPSDQERLSQAIRRSQWPGPVLVELINISKRYEQRACCRLDHASLFVVEIPKWFSISYKTTRETSAYAPISTAPPTTMCRYRRVQHTYTICNHTYQLPEVEIKCGETTCKFSPNHPRNCPNCTETCWQYHQYPEQPVRTIRSMCPNCVAAGQ</sequence>
<reference evidence="1" key="1">
    <citation type="submission" date="2023-03" db="EMBL/GenBank/DDBJ databases">
        <title>Massive genome expansion in bonnet fungi (Mycena s.s.) driven by repeated elements and novel gene families across ecological guilds.</title>
        <authorList>
            <consortium name="Lawrence Berkeley National Laboratory"/>
            <person name="Harder C.B."/>
            <person name="Miyauchi S."/>
            <person name="Viragh M."/>
            <person name="Kuo A."/>
            <person name="Thoen E."/>
            <person name="Andreopoulos B."/>
            <person name="Lu D."/>
            <person name="Skrede I."/>
            <person name="Drula E."/>
            <person name="Henrissat B."/>
            <person name="Morin E."/>
            <person name="Kohler A."/>
            <person name="Barry K."/>
            <person name="LaButti K."/>
            <person name="Morin E."/>
            <person name="Salamov A."/>
            <person name="Lipzen A."/>
            <person name="Mereny Z."/>
            <person name="Hegedus B."/>
            <person name="Baldrian P."/>
            <person name="Stursova M."/>
            <person name="Weitz H."/>
            <person name="Taylor A."/>
            <person name="Grigoriev I.V."/>
            <person name="Nagy L.G."/>
            <person name="Martin F."/>
            <person name="Kauserud H."/>
        </authorList>
    </citation>
    <scope>NUCLEOTIDE SEQUENCE</scope>
    <source>
        <strain evidence="1">9284</strain>
    </source>
</reference>
<gene>
    <name evidence="1" type="ORF">FB45DRAFT_912865</name>
</gene>
<comment type="caution">
    <text evidence="1">The sequence shown here is derived from an EMBL/GenBank/DDBJ whole genome shotgun (WGS) entry which is preliminary data.</text>
</comment>
<organism evidence="1 2">
    <name type="scientific">Roridomyces roridus</name>
    <dbReference type="NCBI Taxonomy" id="1738132"/>
    <lineage>
        <taxon>Eukaryota</taxon>
        <taxon>Fungi</taxon>
        <taxon>Dikarya</taxon>
        <taxon>Basidiomycota</taxon>
        <taxon>Agaricomycotina</taxon>
        <taxon>Agaricomycetes</taxon>
        <taxon>Agaricomycetidae</taxon>
        <taxon>Agaricales</taxon>
        <taxon>Marasmiineae</taxon>
        <taxon>Mycenaceae</taxon>
        <taxon>Roridomyces</taxon>
    </lineage>
</organism>
<evidence type="ECO:0000313" key="2">
    <source>
        <dbReference type="Proteomes" id="UP001221142"/>
    </source>
</evidence>
<protein>
    <submittedName>
        <fullName evidence="1">Uncharacterized protein</fullName>
    </submittedName>
</protein>
<keyword evidence="2" id="KW-1185">Reference proteome</keyword>
<name>A0AAD7BWP3_9AGAR</name>
<accession>A0AAD7BWP3</accession>
<dbReference type="AlphaFoldDB" id="A0AAD7BWP3"/>
<evidence type="ECO:0000313" key="1">
    <source>
        <dbReference type="EMBL" id="KAJ7632589.1"/>
    </source>
</evidence>
<proteinExistence type="predicted"/>
<dbReference type="Proteomes" id="UP001221142">
    <property type="component" value="Unassembled WGS sequence"/>
</dbReference>